<dbReference type="VEuPathDB" id="TriTrypDB:TvY486_0800750"/>
<evidence type="ECO:0000256" key="1">
    <source>
        <dbReference type="SAM" id="Phobius"/>
    </source>
</evidence>
<protein>
    <recommendedName>
        <fullName evidence="3">WW domain-containing protein</fullName>
    </recommendedName>
</protein>
<proteinExistence type="predicted"/>
<gene>
    <name evidence="2" type="ORF">TVY486_0800750</name>
</gene>
<dbReference type="AlphaFoldDB" id="G0U069"/>
<feature type="transmembrane region" description="Helical" evidence="1">
    <location>
        <begin position="34"/>
        <end position="57"/>
    </location>
</feature>
<evidence type="ECO:0008006" key="3">
    <source>
        <dbReference type="Google" id="ProtNLM"/>
    </source>
</evidence>
<organism evidence="2">
    <name type="scientific">Trypanosoma vivax (strain Y486)</name>
    <dbReference type="NCBI Taxonomy" id="1055687"/>
    <lineage>
        <taxon>Eukaryota</taxon>
        <taxon>Discoba</taxon>
        <taxon>Euglenozoa</taxon>
        <taxon>Kinetoplastea</taxon>
        <taxon>Metakinetoplastina</taxon>
        <taxon>Trypanosomatida</taxon>
        <taxon>Trypanosomatidae</taxon>
        <taxon>Trypanosoma</taxon>
        <taxon>Duttonella</taxon>
    </lineage>
</organism>
<name>G0U069_TRYVY</name>
<reference evidence="2" key="1">
    <citation type="journal article" date="2012" name="Proc. Natl. Acad. Sci. U.S.A.">
        <title>Antigenic diversity is generated by distinct evolutionary mechanisms in African trypanosome species.</title>
        <authorList>
            <person name="Jackson A.P."/>
            <person name="Berry A."/>
            <person name="Aslett M."/>
            <person name="Allison H.C."/>
            <person name="Burton P."/>
            <person name="Vavrova-Anderson J."/>
            <person name="Brown R."/>
            <person name="Browne H."/>
            <person name="Corton N."/>
            <person name="Hauser H."/>
            <person name="Gamble J."/>
            <person name="Gilderthorp R."/>
            <person name="Marcello L."/>
            <person name="McQuillan J."/>
            <person name="Otto T.D."/>
            <person name="Quail M.A."/>
            <person name="Sanders M.J."/>
            <person name="van Tonder A."/>
            <person name="Ginger M.L."/>
            <person name="Field M.C."/>
            <person name="Barry J.D."/>
            <person name="Hertz-Fowler C."/>
            <person name="Berriman M."/>
        </authorList>
    </citation>
    <scope>NUCLEOTIDE SEQUENCE</scope>
    <source>
        <strain evidence="2">Y486</strain>
    </source>
</reference>
<sequence>MLSLINVRQLHRDLYRAENLSDALRIIFLSGPRWLPWVGAGMFFTAYMTFLRVRILISRFRRAARARAERKFFALGLPCDCVTPPPCTLFTKIGDGNDEDDGIVSLEKNDATVTLADIEEFCFVLGLRDSRDDDLFTIVTKMLLVDDIPEGWALYRKSTGELRFLNFSTQELSFFHPGKRKEELYIRKELRRRNRLVMEGGLSVMYSSDSDEYDDRDGGVSNYLHGRCCVSGMCNLVSDTVDKATAVIGRDGASARGSCRGGGATDSVSRHFGDVVDGEESFEQRLFTHLFHYFLECERQKVERETVLKYRSASGSGSVSRGGSMCGAVV</sequence>
<dbReference type="EMBL" id="HE573024">
    <property type="protein sequence ID" value="CCC49467.1"/>
    <property type="molecule type" value="Genomic_DNA"/>
</dbReference>
<keyword evidence="1" id="KW-1133">Transmembrane helix</keyword>
<accession>G0U069</accession>
<keyword evidence="1" id="KW-0812">Transmembrane</keyword>
<keyword evidence="1" id="KW-0472">Membrane</keyword>
<evidence type="ECO:0000313" key="2">
    <source>
        <dbReference type="EMBL" id="CCC49467.1"/>
    </source>
</evidence>